<evidence type="ECO:0000313" key="1">
    <source>
        <dbReference type="EMBL" id="MDA3729972.1"/>
    </source>
</evidence>
<dbReference type="Pfam" id="PF18952">
    <property type="entry name" value="DUF5696"/>
    <property type="match status" value="1"/>
</dbReference>
<comment type="caution">
    <text evidence="1">The sequence shown here is derived from an EMBL/GenBank/DDBJ whole genome shotgun (WGS) entry which is preliminary data.</text>
</comment>
<name>A0AA42DJA8_9FIRM</name>
<sequence>MNKKIRNIILGVAVVVLVAGTVKVIPHLTLKAAQVASVEREGIKEVKGSIDIKKGELLVAESATKELHLDTDTLDIRVADKVSGREWTSKVAAPSNNKDKSILTISYLSGDNKKNEWDAFVDVIEPGNYSIDRIEDGVKLTLYFETSTKKPDQLLPSYIESEYLNSRFYDEIEKKAKEGAITDKQAANYKNILKKVYMKDLTKGGFKIVDAKALPPSAVKQLNEMVQIIGYTEEMVKADNEAAGLDIEIPQIASFKIVVDVTLDGEDLVINVPTSECTSGNDYFELQNIEAYATFGHASSEDVKDGYIMVPDGAGALFELNSYNAAYPQYSRPVYDNTYYDQMYQMPTFKENIHMPVFGMTYGKDENATHGFMGIIESGAELATVNVRLGTNDISTGGSVNNKVYPSVDVMQYSRVKLMGPYSDNDSRYLASTGKIDMDYTVRYKLFNDSVTYFDMANTYKEYLTEKHGLTQNYVTEPKMYIDMLGALTIPARIAGVPYDKTISMTTYEQAQAIVEELSDMNLVLNYEGAFFGGEKTGLQSKASLVKENGSKKEFDALVQAVEASNDQIFFGTDLMTIKDTSYPFSAKVHGLYNYDSKPVAIYDYDYTTGKYSPEFEPTYRMHPKFFGDIVNRFVKGTEGINNISVGDVPNTYYANYKEEEILTPVQANVMIENGLAQLSENKVLAFNNPNMNTLPYCDYAVNISRESSNYGTMYSSIPFRQLVMNGLVEYTTLNVNMSKESKDYYLLQALEVGSYPKFTISATNQDVLKDSQYREYLSVDYNTLKPEMEALYSEYSEAFNTIGTREIKNHRMLEAGAFETEYANGTKVLVNYNPYPVQVEGRTIDAVGYEIIK</sequence>
<reference evidence="1" key="1">
    <citation type="journal article" date="2023" name="Int. J. Syst. Evol. Microbiol.">
        <title>&lt;i&gt;Holtiella tumoricola&lt;/i&gt; gen. nov. sp. nov., isolated from a human clinical sample.</title>
        <authorList>
            <person name="Allen-Vercoe E."/>
            <person name="Daigneault M.C."/>
            <person name="Vancuren S.J."/>
            <person name="Cochrane K."/>
            <person name="O'Neal L.L."/>
            <person name="Sankaranarayanan K."/>
            <person name="Lawson P.A."/>
        </authorList>
    </citation>
    <scope>NUCLEOTIDE SEQUENCE</scope>
    <source>
        <strain evidence="1">CC70A</strain>
    </source>
</reference>
<gene>
    <name evidence="1" type="ORF">PBV87_00395</name>
</gene>
<dbReference type="Proteomes" id="UP001169242">
    <property type="component" value="Unassembled WGS sequence"/>
</dbReference>
<organism evidence="1 2">
    <name type="scientific">Holtiella tumoricola</name>
    <dbReference type="NCBI Taxonomy" id="3018743"/>
    <lineage>
        <taxon>Bacteria</taxon>
        <taxon>Bacillati</taxon>
        <taxon>Bacillota</taxon>
        <taxon>Clostridia</taxon>
        <taxon>Lachnospirales</taxon>
        <taxon>Cellulosilyticaceae</taxon>
        <taxon>Holtiella</taxon>
    </lineage>
</organism>
<proteinExistence type="predicted"/>
<dbReference type="EMBL" id="JAQIFT010000004">
    <property type="protein sequence ID" value="MDA3729972.1"/>
    <property type="molecule type" value="Genomic_DNA"/>
</dbReference>
<dbReference type="RefSeq" id="WP_271010733.1">
    <property type="nucleotide sequence ID" value="NZ_JAQIFT010000004.1"/>
</dbReference>
<protein>
    <submittedName>
        <fullName evidence="1">DUF5696 domain-containing protein</fullName>
    </submittedName>
</protein>
<evidence type="ECO:0000313" key="2">
    <source>
        <dbReference type="Proteomes" id="UP001169242"/>
    </source>
</evidence>
<accession>A0AA42DJA8</accession>
<dbReference type="InterPro" id="IPR043751">
    <property type="entry name" value="DUF5696"/>
</dbReference>
<keyword evidence="2" id="KW-1185">Reference proteome</keyword>
<dbReference type="AlphaFoldDB" id="A0AA42DJA8"/>